<organism evidence="2 3">
    <name type="scientific">Microtetraspora glauca</name>
    <dbReference type="NCBI Taxonomy" id="1996"/>
    <lineage>
        <taxon>Bacteria</taxon>
        <taxon>Bacillati</taxon>
        <taxon>Actinomycetota</taxon>
        <taxon>Actinomycetes</taxon>
        <taxon>Streptosporangiales</taxon>
        <taxon>Streptosporangiaceae</taxon>
        <taxon>Microtetraspora</taxon>
    </lineage>
</organism>
<sequence length="49" mass="5683">MRVRASKKRGGKTLPHTPQPQRNLPPRQMPIPARPVRPAQMPRRLPRPK</sequence>
<gene>
    <name evidence="2" type="ORF">AB0I59_00550</name>
</gene>
<evidence type="ECO:0000313" key="3">
    <source>
        <dbReference type="Proteomes" id="UP001551675"/>
    </source>
</evidence>
<comment type="caution">
    <text evidence="2">The sequence shown here is derived from an EMBL/GenBank/DDBJ whole genome shotgun (WGS) entry which is preliminary data.</text>
</comment>
<keyword evidence="3" id="KW-1185">Reference proteome</keyword>
<protein>
    <submittedName>
        <fullName evidence="2">Uncharacterized protein</fullName>
    </submittedName>
</protein>
<reference evidence="2 3" key="1">
    <citation type="submission" date="2024-06" db="EMBL/GenBank/DDBJ databases">
        <title>The Natural Products Discovery Center: Release of the First 8490 Sequenced Strains for Exploring Actinobacteria Biosynthetic Diversity.</title>
        <authorList>
            <person name="Kalkreuter E."/>
            <person name="Kautsar S.A."/>
            <person name="Yang D."/>
            <person name="Bader C.D."/>
            <person name="Teijaro C.N."/>
            <person name="Fluegel L."/>
            <person name="Davis C.M."/>
            <person name="Simpson J.R."/>
            <person name="Lauterbach L."/>
            <person name="Steele A.D."/>
            <person name="Gui C."/>
            <person name="Meng S."/>
            <person name="Li G."/>
            <person name="Viehrig K."/>
            <person name="Ye F."/>
            <person name="Su P."/>
            <person name="Kiefer A.F."/>
            <person name="Nichols A."/>
            <person name="Cepeda A.J."/>
            <person name="Yan W."/>
            <person name="Fan B."/>
            <person name="Jiang Y."/>
            <person name="Adhikari A."/>
            <person name="Zheng C.-J."/>
            <person name="Schuster L."/>
            <person name="Cowan T.M."/>
            <person name="Smanski M.J."/>
            <person name="Chevrette M.G."/>
            <person name="De Carvalho L.P.S."/>
            <person name="Shen B."/>
        </authorList>
    </citation>
    <scope>NUCLEOTIDE SEQUENCE [LARGE SCALE GENOMIC DNA]</scope>
    <source>
        <strain evidence="2 3">NPDC050100</strain>
    </source>
</reference>
<dbReference type="EMBL" id="JBFALK010000001">
    <property type="protein sequence ID" value="MEV0967092.1"/>
    <property type="molecule type" value="Genomic_DNA"/>
</dbReference>
<proteinExistence type="predicted"/>
<dbReference type="Proteomes" id="UP001551675">
    <property type="component" value="Unassembled WGS sequence"/>
</dbReference>
<accession>A0ABV3G6V1</accession>
<dbReference type="RefSeq" id="WP_358128612.1">
    <property type="nucleotide sequence ID" value="NZ_JBFALK010000001.1"/>
</dbReference>
<evidence type="ECO:0000256" key="1">
    <source>
        <dbReference type="SAM" id="MobiDB-lite"/>
    </source>
</evidence>
<name>A0ABV3G6V1_MICGL</name>
<feature type="compositionally biased region" description="Basic residues" evidence="1">
    <location>
        <begin position="1"/>
        <end position="11"/>
    </location>
</feature>
<evidence type="ECO:0000313" key="2">
    <source>
        <dbReference type="EMBL" id="MEV0967092.1"/>
    </source>
</evidence>
<feature type="region of interest" description="Disordered" evidence="1">
    <location>
        <begin position="1"/>
        <end position="49"/>
    </location>
</feature>